<comment type="subcellular location">
    <subcellularLocation>
        <location evidence="1">Cell membrane</location>
        <topology evidence="1">Multi-pass membrane protein</topology>
    </subcellularLocation>
</comment>
<evidence type="ECO:0000256" key="1">
    <source>
        <dbReference type="ARBA" id="ARBA00004651"/>
    </source>
</evidence>
<dbReference type="OrthoDB" id="1451596at2"/>
<dbReference type="InterPro" id="IPR003838">
    <property type="entry name" value="ABC3_permease_C"/>
</dbReference>
<keyword evidence="5 6" id="KW-0472">Membrane</keyword>
<evidence type="ECO:0000259" key="8">
    <source>
        <dbReference type="Pfam" id="PF12704"/>
    </source>
</evidence>
<dbReference type="Proteomes" id="UP000094313">
    <property type="component" value="Chromosome"/>
</dbReference>
<dbReference type="KEGG" id="psty:BFS30_16070"/>
<name>A0A1D7QIR5_9SPHI</name>
<evidence type="ECO:0000256" key="4">
    <source>
        <dbReference type="ARBA" id="ARBA00022989"/>
    </source>
</evidence>
<dbReference type="Pfam" id="PF12704">
    <property type="entry name" value="MacB_PCD"/>
    <property type="match status" value="2"/>
</dbReference>
<feature type="domain" description="MacB-like periplasmic core" evidence="8">
    <location>
        <begin position="510"/>
        <end position="635"/>
    </location>
</feature>
<feature type="transmembrane region" description="Helical" evidence="6">
    <location>
        <begin position="720"/>
        <end position="738"/>
    </location>
</feature>
<keyword evidence="2" id="KW-1003">Cell membrane</keyword>
<feature type="domain" description="ABC3 transporter permease C-terminal" evidence="7">
    <location>
        <begin position="672"/>
        <end position="784"/>
    </location>
</feature>
<keyword evidence="10" id="KW-1185">Reference proteome</keyword>
<evidence type="ECO:0000259" key="7">
    <source>
        <dbReference type="Pfam" id="PF02687"/>
    </source>
</evidence>
<evidence type="ECO:0000313" key="10">
    <source>
        <dbReference type="Proteomes" id="UP000094313"/>
    </source>
</evidence>
<feature type="transmembrane region" description="Helical" evidence="6">
    <location>
        <begin position="671"/>
        <end position="692"/>
    </location>
</feature>
<dbReference type="EMBL" id="CP017141">
    <property type="protein sequence ID" value="AOM78562.1"/>
    <property type="molecule type" value="Genomic_DNA"/>
</dbReference>
<keyword evidence="3 6" id="KW-0812">Transmembrane</keyword>
<dbReference type="AlphaFoldDB" id="A0A1D7QIR5"/>
<evidence type="ECO:0000256" key="3">
    <source>
        <dbReference type="ARBA" id="ARBA00022692"/>
    </source>
</evidence>
<feature type="domain" description="ABC3 transporter permease C-terminal" evidence="7">
    <location>
        <begin position="286"/>
        <end position="402"/>
    </location>
</feature>
<proteinExistence type="predicted"/>
<feature type="transmembrane region" description="Helical" evidence="6">
    <location>
        <begin position="750"/>
        <end position="772"/>
    </location>
</feature>
<feature type="transmembrane region" description="Helical" evidence="6">
    <location>
        <begin position="327"/>
        <end position="352"/>
    </location>
</feature>
<protein>
    <submittedName>
        <fullName evidence="9">Cell division protein FtsX</fullName>
    </submittedName>
</protein>
<dbReference type="Pfam" id="PF02687">
    <property type="entry name" value="FtsX"/>
    <property type="match status" value="2"/>
</dbReference>
<sequence>MFRLNLKIALRNLWKNKGYTLINVGGLAIGLASCMILLLYVAYEWSFDKQFSGYDRTYVVYSNQKNADHIVSYAWTPGVMAEEVRTKITGVERTSRSTHPREQLISYDNRSFKKNVVFTDTSFLKIFDYKVLQGNRDRLLRNPNSVVLTEHMAKSLFGEENPINKTVKFGGKEGLIVEAVIEDVPLTSSIQFDYLASWEVFVKENPWAKGDEQGWGNNYCLTVVQLQDKSFFEKANAEIEHIYTRNQKENENLAVLHPLSKWHLYSQFENGKSVGGKIDTLRIFLLLAFCILLIACINFMNLSTARSEKRAKEVGVRKAIGAARKSLIAQFMLESLLLAFLGMLVAFMLMEISLSYFNSVLNTNLTIDYKDWAFWSVLTGLTFLTGLIAGSYPALYLSSFNPVRVLKGFSLPGSSSLSIRKMLVVFQFVFAACLIICTVVIYQQLNFIKSKPVGYNRTGLVEIPIEGRLQTEGRMKLVRERLLKSGAVTNASIFSRSLSEGGNNSSGFNWPGKNPKMNTLINFRFTYLDFSATLGTKMVMGREFLPQFNDSLNVILNEAAVKAMDLKNPVGTVIQWGGDPLKVIGVMKDFVMETPYQSVTPMVMMNNHSADGEGVLVLRLNPAQSITTSMQQIEEIIKEMNPDFPLDAKFLSDSFEAKFQNEKVLGILANWFGGFSIFISCLGLLGLSLFMAEQRKKEISIRKVLGASTFNILTLLNRDFIKLVAIANLIAFPLAYIIVNRWLSAYEFRIGISIVPFVIAIALSLLIALITVSAQSVKVAKSNPIDALKYE</sequence>
<accession>A0A1D7QIR5</accession>
<gene>
    <name evidence="9" type="ORF">BFS30_16070</name>
</gene>
<reference evidence="9 10" key="1">
    <citation type="submission" date="2016-08" db="EMBL/GenBank/DDBJ databases">
        <authorList>
            <person name="Seilhamer J.J."/>
        </authorList>
    </citation>
    <scope>NUCLEOTIDE SEQUENCE [LARGE SCALE GENOMIC DNA]</scope>
    <source>
        <strain evidence="9 10">DX4</strain>
    </source>
</reference>
<evidence type="ECO:0000256" key="6">
    <source>
        <dbReference type="SAM" id="Phobius"/>
    </source>
</evidence>
<feature type="transmembrane region" description="Helical" evidence="6">
    <location>
        <begin position="423"/>
        <end position="442"/>
    </location>
</feature>
<evidence type="ECO:0000256" key="5">
    <source>
        <dbReference type="ARBA" id="ARBA00023136"/>
    </source>
</evidence>
<feature type="domain" description="MacB-like periplasmic core" evidence="8">
    <location>
        <begin position="20"/>
        <end position="241"/>
    </location>
</feature>
<feature type="transmembrane region" description="Helical" evidence="6">
    <location>
        <begin position="21"/>
        <end position="43"/>
    </location>
</feature>
<dbReference type="InterPro" id="IPR025857">
    <property type="entry name" value="MacB_PCD"/>
</dbReference>
<dbReference type="PROSITE" id="PS51257">
    <property type="entry name" value="PROKAR_LIPOPROTEIN"/>
    <property type="match status" value="1"/>
</dbReference>
<feature type="transmembrane region" description="Helical" evidence="6">
    <location>
        <begin position="372"/>
        <end position="397"/>
    </location>
</feature>
<dbReference type="GO" id="GO:0051301">
    <property type="term" value="P:cell division"/>
    <property type="evidence" value="ECO:0007669"/>
    <property type="project" value="UniProtKB-KW"/>
</dbReference>
<dbReference type="GO" id="GO:0005886">
    <property type="term" value="C:plasma membrane"/>
    <property type="evidence" value="ECO:0007669"/>
    <property type="project" value="UniProtKB-SubCell"/>
</dbReference>
<dbReference type="InterPro" id="IPR050250">
    <property type="entry name" value="Macrolide_Exporter_MacB"/>
</dbReference>
<evidence type="ECO:0000256" key="2">
    <source>
        <dbReference type="ARBA" id="ARBA00022475"/>
    </source>
</evidence>
<dbReference type="PANTHER" id="PTHR30572">
    <property type="entry name" value="MEMBRANE COMPONENT OF TRANSPORTER-RELATED"/>
    <property type="match status" value="1"/>
</dbReference>
<feature type="transmembrane region" description="Helical" evidence="6">
    <location>
        <begin position="283"/>
        <end position="302"/>
    </location>
</feature>
<organism evidence="9 10">
    <name type="scientific">Pedobacter steynii</name>
    <dbReference type="NCBI Taxonomy" id="430522"/>
    <lineage>
        <taxon>Bacteria</taxon>
        <taxon>Pseudomonadati</taxon>
        <taxon>Bacteroidota</taxon>
        <taxon>Sphingobacteriia</taxon>
        <taxon>Sphingobacteriales</taxon>
        <taxon>Sphingobacteriaceae</taxon>
        <taxon>Pedobacter</taxon>
    </lineage>
</organism>
<dbReference type="PANTHER" id="PTHR30572:SF18">
    <property type="entry name" value="ABC-TYPE MACROLIDE FAMILY EXPORT SYSTEM PERMEASE COMPONENT 2"/>
    <property type="match status" value="1"/>
</dbReference>
<keyword evidence="9" id="KW-0131">Cell cycle</keyword>
<dbReference type="RefSeq" id="WP_069380227.1">
    <property type="nucleotide sequence ID" value="NZ_CP017141.1"/>
</dbReference>
<evidence type="ECO:0000313" key="9">
    <source>
        <dbReference type="EMBL" id="AOM78562.1"/>
    </source>
</evidence>
<dbReference type="GO" id="GO:0022857">
    <property type="term" value="F:transmembrane transporter activity"/>
    <property type="evidence" value="ECO:0007669"/>
    <property type="project" value="TreeGrafter"/>
</dbReference>
<keyword evidence="4 6" id="KW-1133">Transmembrane helix</keyword>
<keyword evidence="9" id="KW-0132">Cell division</keyword>